<dbReference type="Gene3D" id="3.30.420.40">
    <property type="match status" value="2"/>
</dbReference>
<dbReference type="SUPFAM" id="SSF53067">
    <property type="entry name" value="Actin-like ATPase domain"/>
    <property type="match status" value="2"/>
</dbReference>
<dbReference type="EMBL" id="MU006296">
    <property type="protein sequence ID" value="KAF2853307.1"/>
    <property type="molecule type" value="Genomic_DNA"/>
</dbReference>
<dbReference type="AlphaFoldDB" id="A0A6A7BF52"/>
<accession>A0A6A7BF52</accession>
<dbReference type="OrthoDB" id="2963168at2759"/>
<name>A0A6A7BF52_9PLEO</name>
<reference evidence="2" key="1">
    <citation type="submission" date="2020-01" db="EMBL/GenBank/DDBJ databases">
        <authorList>
            <consortium name="DOE Joint Genome Institute"/>
            <person name="Haridas S."/>
            <person name="Albert R."/>
            <person name="Binder M."/>
            <person name="Bloem J."/>
            <person name="Labutti K."/>
            <person name="Salamov A."/>
            <person name="Andreopoulos B."/>
            <person name="Baker S.E."/>
            <person name="Barry K."/>
            <person name="Bills G."/>
            <person name="Bluhm B.H."/>
            <person name="Cannon C."/>
            <person name="Castanera R."/>
            <person name="Culley D.E."/>
            <person name="Daum C."/>
            <person name="Ezra D."/>
            <person name="Gonzalez J.B."/>
            <person name="Henrissat B."/>
            <person name="Kuo A."/>
            <person name="Liang C."/>
            <person name="Lipzen A."/>
            <person name="Lutzoni F."/>
            <person name="Magnuson J."/>
            <person name="Mondo S."/>
            <person name="Nolan M."/>
            <person name="Ohm R."/>
            <person name="Pangilinan J."/>
            <person name="Park H.-J."/>
            <person name="Ramirez L."/>
            <person name="Alfaro M."/>
            <person name="Sun H."/>
            <person name="Tritt A."/>
            <person name="Yoshinaga Y."/>
            <person name="Zwiers L.-H."/>
            <person name="Turgeon B.G."/>
            <person name="Goodwin S.B."/>
            <person name="Spatafora J.W."/>
            <person name="Crous P.W."/>
            <person name="Grigoriev I.V."/>
        </authorList>
    </citation>
    <scope>NUCLEOTIDE SEQUENCE</scope>
    <source>
        <strain evidence="2">IPT5</strain>
    </source>
</reference>
<dbReference type="PANTHER" id="PTHR42749">
    <property type="entry name" value="CELL SHAPE-DETERMINING PROTEIN MREB"/>
    <property type="match status" value="1"/>
</dbReference>
<feature type="region of interest" description="Disordered" evidence="1">
    <location>
        <begin position="1"/>
        <end position="47"/>
    </location>
</feature>
<evidence type="ECO:0000256" key="1">
    <source>
        <dbReference type="SAM" id="MobiDB-lite"/>
    </source>
</evidence>
<dbReference type="CDD" id="cd10170">
    <property type="entry name" value="ASKHA_NBD_HSP70"/>
    <property type="match status" value="1"/>
</dbReference>
<gene>
    <name evidence="2" type="ORF">T440DRAFT_549037</name>
</gene>
<evidence type="ECO:0008006" key="4">
    <source>
        <dbReference type="Google" id="ProtNLM"/>
    </source>
</evidence>
<evidence type="ECO:0000313" key="3">
    <source>
        <dbReference type="Proteomes" id="UP000799423"/>
    </source>
</evidence>
<dbReference type="InterPro" id="IPR043129">
    <property type="entry name" value="ATPase_NBD"/>
</dbReference>
<keyword evidence="3" id="KW-1185">Reference proteome</keyword>
<dbReference type="PANTHER" id="PTHR42749:SF8">
    <property type="entry name" value="HSP70 FAMILY PROTEIN (AFU_ORTHOLOGUE AFUA_3G13740)"/>
    <property type="match status" value="1"/>
</dbReference>
<organism evidence="2 3">
    <name type="scientific">Plenodomus tracheiphilus IPT5</name>
    <dbReference type="NCBI Taxonomy" id="1408161"/>
    <lineage>
        <taxon>Eukaryota</taxon>
        <taxon>Fungi</taxon>
        <taxon>Dikarya</taxon>
        <taxon>Ascomycota</taxon>
        <taxon>Pezizomycotina</taxon>
        <taxon>Dothideomycetes</taxon>
        <taxon>Pleosporomycetidae</taxon>
        <taxon>Pleosporales</taxon>
        <taxon>Pleosporineae</taxon>
        <taxon>Leptosphaeriaceae</taxon>
        <taxon>Plenodomus</taxon>
    </lineage>
</organism>
<proteinExistence type="predicted"/>
<sequence length="685" mass="76536">MSSPWFTTPTNDRQKDRTRSAGESSPGSQRPLKRESAPASSPDTTPEYRLAIDFGTKFTSVACSVRNGTPFTIQEFPDDPQPGMLNMQVPTEILYLLLHTDGAAIEGIPRHIKVYGYEIQARRTHPNSNEDGLEEISHITNVKLLLDKTVHLRPLQKNLREKLRDLKIHKAISKNEDVISDLLTSYLQHTNSVLRQYYGLKNTSAVEITFCVPVCWDPSANAIMSSCLQKALGNVRLGVGAGAQNSYNLFMVNEAEAAAMHTLTSHLQSYDLGEAFLLLDCGGGTTDLGIYEIGHDYPFRLGKQINHTSGAVCGSGDLNQAFFDFALKHLQNATFASAEQESLEHIIDMDLMPHFEGTVKRSFSLKNRAESKKIYPFRLRGLQQIEGSSRIKAHTFVLSYDDMEALFVPTLTTIADLMKKQLIRALRTRYSVNKVVVAGGFGDSPALKEFLAGTLDEINREYNTKIDLATAPQNTGAAGVALGALMRATDKEHGPEKIPCQSIGIYHHVQYEPETYPGEVLAQHDDDWEVCDQDGEEYIKNTIKWVIKKGHGDFNSVHECEWPSMHIFTPGNTRQWLAEHVLFASDSCTEDYFKRSHPNNRGKTHKIGKVVFDLIPIMPYLQMHTADGADDGQDRYEVVIRIKMKIIDKHLNFTAYYPASGVPQVTIQGVHEHLNVVSAFQPGTK</sequence>
<dbReference type="Proteomes" id="UP000799423">
    <property type="component" value="Unassembled WGS sequence"/>
</dbReference>
<dbReference type="Gene3D" id="3.90.640.10">
    <property type="entry name" value="Actin, Chain A, domain 4"/>
    <property type="match status" value="1"/>
</dbReference>
<feature type="compositionally biased region" description="Polar residues" evidence="1">
    <location>
        <begin position="1"/>
        <end position="11"/>
    </location>
</feature>
<evidence type="ECO:0000313" key="2">
    <source>
        <dbReference type="EMBL" id="KAF2853307.1"/>
    </source>
</evidence>
<protein>
    <recommendedName>
        <fullName evidence="4">Actin-like ATPase domain-containing protein</fullName>
    </recommendedName>
</protein>